<dbReference type="Proteomes" id="UP000007841">
    <property type="component" value="Chromosome"/>
</dbReference>
<dbReference type="HOGENOM" id="CLU_3311310_0_0_6"/>
<reference evidence="1 2" key="1">
    <citation type="journal article" date="2012" name="J. Bacteriol.">
        <title>Complete genome sequence of Klebsiella pneumoniae subsp. pneumoniae HS11286, a multidrug-resistant strain isolated from human sputum.</title>
        <authorList>
            <person name="Liu P."/>
            <person name="Li P."/>
            <person name="Jiang X."/>
            <person name="Bi D."/>
            <person name="Xie Y."/>
            <person name="Tai C."/>
            <person name="Deng Z."/>
            <person name="Rajakumar K."/>
            <person name="Ou H.Y."/>
        </authorList>
    </citation>
    <scope>NUCLEOTIDE SEQUENCE [LARGE SCALE GENOMIC DNA]</scope>
    <source>
        <strain evidence="1 2">HS11286</strain>
    </source>
</reference>
<sequence length="39" mass="4360">MALLIPAPKISFCWYTGWLAGHRRGESSGFDDLYLESNG</sequence>
<dbReference type="RefSeq" id="WP_012542835.1">
    <property type="nucleotide sequence ID" value="NC_016845.1"/>
</dbReference>
<gene>
    <name evidence="1" type="ordered locus">KPHS_08590</name>
</gene>
<proteinExistence type="predicted"/>
<evidence type="ECO:0000313" key="1">
    <source>
        <dbReference type="EMBL" id="AEW59557.1"/>
    </source>
</evidence>
<accession>A0A0H3GND8</accession>
<protein>
    <submittedName>
        <fullName evidence="1">Uncharacterized protein</fullName>
    </submittedName>
</protein>
<dbReference type="STRING" id="1125630.KPHS_08590"/>
<dbReference type="GeneID" id="93274975"/>
<dbReference type="EMBL" id="CP003200">
    <property type="protein sequence ID" value="AEW59557.1"/>
    <property type="molecule type" value="Genomic_DNA"/>
</dbReference>
<dbReference type="RefSeq" id="YP_005225159.1">
    <property type="nucleotide sequence ID" value="NC_016845.1"/>
</dbReference>
<organism evidence="1 2">
    <name type="scientific">Klebsiella pneumoniae subsp. pneumoniae (strain HS11286)</name>
    <dbReference type="NCBI Taxonomy" id="1125630"/>
    <lineage>
        <taxon>Bacteria</taxon>
        <taxon>Pseudomonadati</taxon>
        <taxon>Pseudomonadota</taxon>
        <taxon>Gammaproteobacteria</taxon>
        <taxon>Enterobacterales</taxon>
        <taxon>Enterobacteriaceae</taxon>
        <taxon>Klebsiella/Raoultella group</taxon>
        <taxon>Klebsiella</taxon>
        <taxon>Klebsiella pneumoniae complex</taxon>
    </lineage>
</organism>
<keyword evidence="2" id="KW-1185">Reference proteome</keyword>
<dbReference type="GeneID" id="11845849"/>
<evidence type="ECO:0000313" key="2">
    <source>
        <dbReference type="Proteomes" id="UP000007841"/>
    </source>
</evidence>
<dbReference type="KEGG" id="kpm:KPHS_08590"/>
<name>A0A0H3GND8_KLEPH</name>
<dbReference type="AlphaFoldDB" id="A0A0H3GND8"/>